<dbReference type="Proteomes" id="UP001257948">
    <property type="component" value="Unassembled WGS sequence"/>
</dbReference>
<organism evidence="3 4">
    <name type="scientific">Streptomyces justiciae</name>
    <dbReference type="NCBI Taxonomy" id="2780140"/>
    <lineage>
        <taxon>Bacteria</taxon>
        <taxon>Bacillati</taxon>
        <taxon>Actinomycetota</taxon>
        <taxon>Actinomycetes</taxon>
        <taxon>Kitasatosporales</taxon>
        <taxon>Streptomycetaceae</taxon>
        <taxon>Streptomyces</taxon>
    </lineage>
</organism>
<dbReference type="Pfam" id="PF01255">
    <property type="entry name" value="Prenyltransf"/>
    <property type="match status" value="1"/>
</dbReference>
<protein>
    <submittedName>
        <fullName evidence="3">Undecaprenyl diphosphate synthase family protein</fullName>
    </submittedName>
</protein>
<comment type="similarity">
    <text evidence="2">Belongs to the UPP synthase family. Z-FPP synthase subfamily.</text>
</comment>
<dbReference type="PANTHER" id="PTHR10291">
    <property type="entry name" value="DEHYDRODOLICHYL DIPHOSPHATE SYNTHASE FAMILY MEMBER"/>
    <property type="match status" value="1"/>
</dbReference>
<comment type="caution">
    <text evidence="3">The sequence shown here is derived from an EMBL/GenBank/DDBJ whole genome shotgun (WGS) entry which is preliminary data.</text>
</comment>
<evidence type="ECO:0000256" key="1">
    <source>
        <dbReference type="ARBA" id="ARBA00022679"/>
    </source>
</evidence>
<proteinExistence type="inferred from homology"/>
<dbReference type="InterPro" id="IPR036424">
    <property type="entry name" value="UPP_synth-like_sf"/>
</dbReference>
<reference evidence="4" key="1">
    <citation type="submission" date="2023-07" db="EMBL/GenBank/DDBJ databases">
        <title>Draft genome sequence of the endophytic actinobacterium Streptomyces justiciae WPN32, a potential antibiotic producer.</title>
        <authorList>
            <person name="Yasawong M."/>
            <person name="Pana W."/>
            <person name="Ganta P."/>
            <person name="Santapan N."/>
            <person name="Songngamsuk T."/>
            <person name="Phatcharaharikarn M."/>
            <person name="Kerdtoob S."/>
            <person name="Nantapong N."/>
        </authorList>
    </citation>
    <scope>NUCLEOTIDE SEQUENCE [LARGE SCALE GENOMIC DNA]</scope>
    <source>
        <strain evidence="4">WPN32</strain>
    </source>
</reference>
<dbReference type="Gene3D" id="3.40.1180.10">
    <property type="entry name" value="Decaprenyl diphosphate synthase-like"/>
    <property type="match status" value="1"/>
</dbReference>
<sequence>MTNLYLLPDGMRRYSKENGVSLEQGYQAMSDKLVEFAGWAREEGFDALYVATNSAENFNRPEAAVTTFLDAFEDVARRWYADCDFAFSGTLELLPERYRATLEELQAASAKTSGFTLHFIYGMSLSREIIGIFNKLNGKIPELTEDILLEHAYLPAQVDYVIRPGGHTRLSNFYPLMSPFAELHFCDALFPAMTRADFDAALKDLRARDRRYGNYPTA</sequence>
<dbReference type="SUPFAM" id="SSF64005">
    <property type="entry name" value="Undecaprenyl diphosphate synthase"/>
    <property type="match status" value="1"/>
</dbReference>
<dbReference type="EMBL" id="JAVTLL010000052">
    <property type="protein sequence ID" value="MDT7847515.1"/>
    <property type="molecule type" value="Genomic_DNA"/>
</dbReference>
<keyword evidence="1" id="KW-0808">Transferase</keyword>
<name>A0ABU3M7L7_9ACTN</name>
<evidence type="ECO:0000313" key="4">
    <source>
        <dbReference type="Proteomes" id="UP001257948"/>
    </source>
</evidence>
<evidence type="ECO:0000313" key="3">
    <source>
        <dbReference type="EMBL" id="MDT7847515.1"/>
    </source>
</evidence>
<gene>
    <name evidence="3" type="ORF">RQC66_43065</name>
</gene>
<evidence type="ECO:0000256" key="2">
    <source>
        <dbReference type="ARBA" id="ARBA00038453"/>
    </source>
</evidence>
<keyword evidence="4" id="KW-1185">Reference proteome</keyword>
<dbReference type="RefSeq" id="WP_314207701.1">
    <property type="nucleotide sequence ID" value="NZ_JAVTLL010000052.1"/>
</dbReference>
<dbReference type="InterPro" id="IPR001441">
    <property type="entry name" value="UPP_synth-like"/>
</dbReference>
<dbReference type="PANTHER" id="PTHR10291:SF43">
    <property type="entry name" value="DEHYDRODOLICHYL DIPHOSPHATE SYNTHASE COMPLEX SUBUNIT DHDDS"/>
    <property type="match status" value="1"/>
</dbReference>
<accession>A0ABU3M7L7</accession>